<dbReference type="GO" id="GO:0016020">
    <property type="term" value="C:membrane"/>
    <property type="evidence" value="ECO:0007669"/>
    <property type="project" value="InterPro"/>
</dbReference>
<dbReference type="AlphaFoldDB" id="A0A1T4PRU6"/>
<name>A0A1T4PRU6_9FIRM</name>
<dbReference type="PANTHER" id="PTHR30085:SF6">
    <property type="entry name" value="ABC TRANSPORTER GLUTAMINE-BINDING PROTEIN GLNH"/>
    <property type="match status" value="1"/>
</dbReference>
<dbReference type="SMART" id="SM00062">
    <property type="entry name" value="PBPb"/>
    <property type="match status" value="1"/>
</dbReference>
<comment type="similarity">
    <text evidence="1 4">Belongs to the bacterial solute-binding protein 3 family.</text>
</comment>
<evidence type="ECO:0000256" key="2">
    <source>
        <dbReference type="ARBA" id="ARBA00022448"/>
    </source>
</evidence>
<feature type="signal peptide" evidence="5">
    <location>
        <begin position="1"/>
        <end position="21"/>
    </location>
</feature>
<dbReference type="Gene3D" id="3.40.190.10">
    <property type="entry name" value="Periplasmic binding protein-like II"/>
    <property type="match status" value="2"/>
</dbReference>
<evidence type="ECO:0000259" key="7">
    <source>
        <dbReference type="SMART" id="SM00079"/>
    </source>
</evidence>
<dbReference type="GO" id="GO:0006865">
    <property type="term" value="P:amino acid transport"/>
    <property type="evidence" value="ECO:0007669"/>
    <property type="project" value="TreeGrafter"/>
</dbReference>
<sequence length="277" mass="30430">MKLKKLIALAFAGILSLGLLAGCGGGGEQKQAENQPAAGKAGKLEQIKQRGKLIAGVKYDVPLFGMLNTQTNQVEGFEIDLMKELAKKIFGDESKVEFVKVESKTRIPMLQNDQVDIVAGTMTITEERKKQIDFSDVYFEAGQSLLVKKGSSIKSVDDLKGKKVATVQGSTSAKNIRAKAPEAQVLEFPTYPEAFLALQNGRADAMTTDNSILLGFAQQDPNVELVGGLFTSEPYGMGFKKGNDDFVKFVNDWLKEMKDSGKYAELYKKWFKEEPPK</sequence>
<dbReference type="InterPro" id="IPR018313">
    <property type="entry name" value="SBP_3_CS"/>
</dbReference>
<dbReference type="GO" id="GO:0015276">
    <property type="term" value="F:ligand-gated monoatomic ion channel activity"/>
    <property type="evidence" value="ECO:0007669"/>
    <property type="project" value="InterPro"/>
</dbReference>
<accession>A0A1T4PRU6</accession>
<dbReference type="GO" id="GO:0005576">
    <property type="term" value="C:extracellular region"/>
    <property type="evidence" value="ECO:0007669"/>
    <property type="project" value="TreeGrafter"/>
</dbReference>
<keyword evidence="2" id="KW-0813">Transport</keyword>
<dbReference type="Pfam" id="PF00497">
    <property type="entry name" value="SBP_bac_3"/>
    <property type="match status" value="1"/>
</dbReference>
<dbReference type="CDD" id="cd13689">
    <property type="entry name" value="PBP2_BsGlnH"/>
    <property type="match status" value="1"/>
</dbReference>
<dbReference type="SUPFAM" id="SSF53850">
    <property type="entry name" value="Periplasmic binding protein-like II"/>
    <property type="match status" value="1"/>
</dbReference>
<feature type="chain" id="PRO_5038807163" evidence="5">
    <location>
        <begin position="22"/>
        <end position="277"/>
    </location>
</feature>
<dbReference type="EMBL" id="FUXM01000013">
    <property type="protein sequence ID" value="SJZ93917.1"/>
    <property type="molecule type" value="Genomic_DNA"/>
</dbReference>
<organism evidence="8 9">
    <name type="scientific">Carboxydocella sporoproducens DSM 16521</name>
    <dbReference type="NCBI Taxonomy" id="1121270"/>
    <lineage>
        <taxon>Bacteria</taxon>
        <taxon>Bacillati</taxon>
        <taxon>Bacillota</taxon>
        <taxon>Clostridia</taxon>
        <taxon>Eubacteriales</taxon>
        <taxon>Clostridiales Family XVI. Incertae Sedis</taxon>
        <taxon>Carboxydocella</taxon>
    </lineage>
</organism>
<dbReference type="SMART" id="SM00079">
    <property type="entry name" value="PBPe"/>
    <property type="match status" value="1"/>
</dbReference>
<evidence type="ECO:0000256" key="4">
    <source>
        <dbReference type="RuleBase" id="RU003744"/>
    </source>
</evidence>
<evidence type="ECO:0000313" key="8">
    <source>
        <dbReference type="EMBL" id="SJZ93917.1"/>
    </source>
</evidence>
<protein>
    <submittedName>
        <fullName evidence="8">Putative glutamine transport system substrate-binding protein</fullName>
    </submittedName>
</protein>
<evidence type="ECO:0000256" key="5">
    <source>
        <dbReference type="SAM" id="SignalP"/>
    </source>
</evidence>
<dbReference type="OrthoDB" id="115856at2"/>
<dbReference type="InterPro" id="IPR001638">
    <property type="entry name" value="Solute-binding_3/MltF_N"/>
</dbReference>
<dbReference type="RefSeq" id="WP_078665446.1">
    <property type="nucleotide sequence ID" value="NZ_FUXM01000013.1"/>
</dbReference>
<dbReference type="InterPro" id="IPR051455">
    <property type="entry name" value="Bact_solute-bind_prot3"/>
</dbReference>
<dbReference type="PANTHER" id="PTHR30085">
    <property type="entry name" value="AMINO ACID ABC TRANSPORTER PERMEASE"/>
    <property type="match status" value="1"/>
</dbReference>
<evidence type="ECO:0000313" key="9">
    <source>
        <dbReference type="Proteomes" id="UP000189933"/>
    </source>
</evidence>
<dbReference type="GO" id="GO:0030288">
    <property type="term" value="C:outer membrane-bounded periplasmic space"/>
    <property type="evidence" value="ECO:0007669"/>
    <property type="project" value="TreeGrafter"/>
</dbReference>
<dbReference type="PROSITE" id="PS51257">
    <property type="entry name" value="PROKAR_LIPOPROTEIN"/>
    <property type="match status" value="1"/>
</dbReference>
<evidence type="ECO:0000256" key="1">
    <source>
        <dbReference type="ARBA" id="ARBA00010333"/>
    </source>
</evidence>
<dbReference type="PROSITE" id="PS01039">
    <property type="entry name" value="SBP_BACTERIAL_3"/>
    <property type="match status" value="1"/>
</dbReference>
<reference evidence="9" key="1">
    <citation type="submission" date="2017-02" db="EMBL/GenBank/DDBJ databases">
        <authorList>
            <person name="Varghese N."/>
            <person name="Submissions S."/>
        </authorList>
    </citation>
    <scope>NUCLEOTIDE SEQUENCE [LARGE SCALE GENOMIC DNA]</scope>
    <source>
        <strain evidence="9">DSM 16521</strain>
    </source>
</reference>
<dbReference type="Proteomes" id="UP000189933">
    <property type="component" value="Unassembled WGS sequence"/>
</dbReference>
<evidence type="ECO:0000256" key="3">
    <source>
        <dbReference type="ARBA" id="ARBA00022729"/>
    </source>
</evidence>
<keyword evidence="3 5" id="KW-0732">Signal</keyword>
<evidence type="ECO:0000259" key="6">
    <source>
        <dbReference type="SMART" id="SM00062"/>
    </source>
</evidence>
<keyword evidence="9" id="KW-1185">Reference proteome</keyword>
<feature type="domain" description="Solute-binding protein family 3/N-terminal" evidence="6">
    <location>
        <begin position="52"/>
        <end position="274"/>
    </location>
</feature>
<gene>
    <name evidence="8" type="ORF">SAMN02745885_01373</name>
</gene>
<dbReference type="InterPro" id="IPR001320">
    <property type="entry name" value="Iontro_rcpt_C"/>
</dbReference>
<feature type="domain" description="Ionotropic glutamate receptor C-terminal" evidence="7">
    <location>
        <begin position="58"/>
        <end position="273"/>
    </location>
</feature>
<proteinExistence type="inferred from homology"/>